<dbReference type="AlphaFoldDB" id="A0A2R5LJP9"/>
<evidence type="ECO:0000256" key="2">
    <source>
        <dbReference type="ARBA" id="ARBA00005781"/>
    </source>
</evidence>
<comment type="similarity">
    <text evidence="2">Belongs to the bacterial ribosomal protein bL19 family.</text>
</comment>
<comment type="subcellular location">
    <subcellularLocation>
        <location evidence="1">Mitochondrion</location>
    </subcellularLocation>
</comment>
<keyword evidence="5" id="KW-0496">Mitochondrion</keyword>
<evidence type="ECO:0000256" key="5">
    <source>
        <dbReference type="ARBA" id="ARBA00023128"/>
    </source>
</evidence>
<evidence type="ECO:0000256" key="6">
    <source>
        <dbReference type="ARBA" id="ARBA00023274"/>
    </source>
</evidence>
<dbReference type="GO" id="GO:0006412">
    <property type="term" value="P:translation"/>
    <property type="evidence" value="ECO:0007669"/>
    <property type="project" value="InterPro"/>
</dbReference>
<dbReference type="Pfam" id="PF01245">
    <property type="entry name" value="Ribosomal_L19"/>
    <property type="match status" value="1"/>
</dbReference>
<reference evidence="9" key="1">
    <citation type="submission" date="2018-03" db="EMBL/GenBank/DDBJ databases">
        <title>The relapsing fever spirochete Borrelia turicatae persists in the highly oxidative environment of its soft-bodied tick vector.</title>
        <authorList>
            <person name="Bourret T.J."/>
            <person name="Boyle W.K."/>
            <person name="Valenzuela J.G."/>
            <person name="Oliveira F."/>
            <person name="Lopez J.E."/>
        </authorList>
    </citation>
    <scope>NUCLEOTIDE SEQUENCE</scope>
    <source>
        <strain evidence="9">Kansas strain/isolate</strain>
        <tissue evidence="9">Salivary glands</tissue>
    </source>
</reference>
<dbReference type="InterPro" id="IPR038657">
    <property type="entry name" value="Ribosomal_bL19_sf"/>
</dbReference>
<evidence type="ECO:0000256" key="1">
    <source>
        <dbReference type="ARBA" id="ARBA00004173"/>
    </source>
</evidence>
<evidence type="ECO:0000256" key="7">
    <source>
        <dbReference type="ARBA" id="ARBA00035288"/>
    </source>
</evidence>
<evidence type="ECO:0000256" key="8">
    <source>
        <dbReference type="ARBA" id="ARBA00035359"/>
    </source>
</evidence>
<sequence>MVVSRVFFKFGCFCRRAFPQNVARAKFSTEASVAAQQSSKDKERKFQSAIPAEHAEYRFVYPEFLPDPDMSRRHFIRERLERMDMLKRRTAIEIPEFYVGSILAVTVSDNYAPGKQNRFVGICTEREGHGLRHRFTLRNVVDHQGVEIMYDMYSPIILKIEVLRLEKRLDDNLRYLRDALPEYSTFPLDMEPDAHTDGAVPINPLKVKMKPRPWTERWERKELKGVSDFGLPERFHIRAAEVATPWEKFDLMKQYRRTIPEEQQVHIWEEVHKHRTTVEDAQRRERRRKLLQKKDA</sequence>
<protein>
    <recommendedName>
        <fullName evidence="7">Large ribosomal subunit protein bL19m</fullName>
    </recommendedName>
    <alternativeName>
        <fullName evidence="8">39S ribosomal protein L19, mitochondrial</fullName>
    </alternativeName>
</protein>
<accession>A0A2R5LJP9</accession>
<dbReference type="PANTHER" id="PTHR15680:SF9">
    <property type="entry name" value="LARGE RIBOSOMAL SUBUNIT PROTEIN BL19M"/>
    <property type="match status" value="1"/>
</dbReference>
<dbReference type="PANTHER" id="PTHR15680">
    <property type="entry name" value="RIBOSOMAL PROTEIN L19"/>
    <property type="match status" value="1"/>
</dbReference>
<proteinExistence type="inferred from homology"/>
<evidence type="ECO:0000256" key="3">
    <source>
        <dbReference type="ARBA" id="ARBA00022946"/>
    </source>
</evidence>
<dbReference type="SUPFAM" id="SSF50104">
    <property type="entry name" value="Translation proteins SH3-like domain"/>
    <property type="match status" value="1"/>
</dbReference>
<dbReference type="Gene3D" id="2.30.30.790">
    <property type="match status" value="1"/>
</dbReference>
<dbReference type="FunFam" id="2.30.30.790:FF:000002">
    <property type="entry name" value="39S ribosomal protein L19, mitochondrial"/>
    <property type="match status" value="1"/>
</dbReference>
<evidence type="ECO:0000313" key="9">
    <source>
        <dbReference type="EMBL" id="MBY09773.1"/>
    </source>
</evidence>
<organism evidence="9">
    <name type="scientific">Ornithodoros turicata</name>
    <dbReference type="NCBI Taxonomy" id="34597"/>
    <lineage>
        <taxon>Eukaryota</taxon>
        <taxon>Metazoa</taxon>
        <taxon>Ecdysozoa</taxon>
        <taxon>Arthropoda</taxon>
        <taxon>Chelicerata</taxon>
        <taxon>Arachnida</taxon>
        <taxon>Acari</taxon>
        <taxon>Parasitiformes</taxon>
        <taxon>Ixodida</taxon>
        <taxon>Ixodoidea</taxon>
        <taxon>Argasidae</taxon>
        <taxon>Ornithodorinae</taxon>
        <taxon>Ornithodoros</taxon>
    </lineage>
</organism>
<keyword evidence="4 9" id="KW-0689">Ribosomal protein</keyword>
<name>A0A2R5LJP9_9ACAR</name>
<dbReference type="EMBL" id="GGLE01005647">
    <property type="protein sequence ID" value="MBY09773.1"/>
    <property type="molecule type" value="Transcribed_RNA"/>
</dbReference>
<dbReference type="InterPro" id="IPR001857">
    <property type="entry name" value="Ribosomal_bL19"/>
</dbReference>
<dbReference type="GO" id="GO:0005762">
    <property type="term" value="C:mitochondrial large ribosomal subunit"/>
    <property type="evidence" value="ECO:0007669"/>
    <property type="project" value="TreeGrafter"/>
</dbReference>
<keyword evidence="3" id="KW-0809">Transit peptide</keyword>
<dbReference type="InterPro" id="IPR008991">
    <property type="entry name" value="Translation_prot_SH3-like_sf"/>
</dbReference>
<keyword evidence="6" id="KW-0687">Ribonucleoprotein</keyword>
<evidence type="ECO:0000256" key="4">
    <source>
        <dbReference type="ARBA" id="ARBA00022980"/>
    </source>
</evidence>
<dbReference type="GO" id="GO:0003735">
    <property type="term" value="F:structural constituent of ribosome"/>
    <property type="evidence" value="ECO:0007669"/>
    <property type="project" value="InterPro"/>
</dbReference>